<evidence type="ECO:0000313" key="2">
    <source>
        <dbReference type="EMBL" id="VEL37731.1"/>
    </source>
</evidence>
<name>A0A3S5B1I2_9PLAT</name>
<proteinExistence type="predicted"/>
<comment type="caution">
    <text evidence="2">The sequence shown here is derived from an EMBL/GenBank/DDBJ whole genome shotgun (WGS) entry which is preliminary data.</text>
</comment>
<feature type="compositionally biased region" description="Low complexity" evidence="1">
    <location>
        <begin position="60"/>
        <end position="72"/>
    </location>
</feature>
<gene>
    <name evidence="2" type="ORF">PXEA_LOCUS31171</name>
</gene>
<evidence type="ECO:0000256" key="1">
    <source>
        <dbReference type="SAM" id="MobiDB-lite"/>
    </source>
</evidence>
<protein>
    <submittedName>
        <fullName evidence="2">Uncharacterized protein</fullName>
    </submittedName>
</protein>
<dbReference type="EMBL" id="CAAALY010255813">
    <property type="protein sequence ID" value="VEL37731.1"/>
    <property type="molecule type" value="Genomic_DNA"/>
</dbReference>
<accession>A0A3S5B1I2</accession>
<feature type="region of interest" description="Disordered" evidence="1">
    <location>
        <begin position="44"/>
        <end position="94"/>
    </location>
</feature>
<sequence>MHADYLTRPRFSNLPVTPHHGSGRIIRNRLSRIKIDAVSARTDFNQPADPAYSRKSVQPGSISTSRSGFSGSNIASLESGSTPESVSDNASFRNLTPTANESDLFVLTNSSITESTAAVSAAVYTDVDSVASTGSLPSSPMDAPEFMAPRYASSHTFAGRSISGSVSGSLRLAHQFPIDGASGHIANRSIEGQVNAALPGPAESAIQTRHPHSDTQDVRPIETLPLVWNPDANDSWQLTHAARINLNSRPLDMTNLLVNRRRLRLTRNATATSESTVAATTATNIWPDRYTRMDDSGMQVGFDSKP</sequence>
<feature type="region of interest" description="Disordered" evidence="1">
    <location>
        <begin position="1"/>
        <end position="22"/>
    </location>
</feature>
<feature type="compositionally biased region" description="Polar residues" evidence="1">
    <location>
        <begin position="73"/>
        <end position="94"/>
    </location>
</feature>
<dbReference type="AlphaFoldDB" id="A0A3S5B1I2"/>
<organism evidence="2 3">
    <name type="scientific">Protopolystoma xenopodis</name>
    <dbReference type="NCBI Taxonomy" id="117903"/>
    <lineage>
        <taxon>Eukaryota</taxon>
        <taxon>Metazoa</taxon>
        <taxon>Spiralia</taxon>
        <taxon>Lophotrochozoa</taxon>
        <taxon>Platyhelminthes</taxon>
        <taxon>Monogenea</taxon>
        <taxon>Polyopisthocotylea</taxon>
        <taxon>Polystomatidea</taxon>
        <taxon>Polystomatidae</taxon>
        <taxon>Protopolystoma</taxon>
    </lineage>
</organism>
<dbReference type="Proteomes" id="UP000784294">
    <property type="component" value="Unassembled WGS sequence"/>
</dbReference>
<reference evidence="2" key="1">
    <citation type="submission" date="2018-11" db="EMBL/GenBank/DDBJ databases">
        <authorList>
            <consortium name="Pathogen Informatics"/>
        </authorList>
    </citation>
    <scope>NUCLEOTIDE SEQUENCE</scope>
</reference>
<evidence type="ECO:0000313" key="3">
    <source>
        <dbReference type="Proteomes" id="UP000784294"/>
    </source>
</evidence>
<keyword evidence="3" id="KW-1185">Reference proteome</keyword>